<name>A0A9W4BAE2_9MYCO</name>
<gene>
    <name evidence="1" type="ORF">MGALJ_37240</name>
</gene>
<evidence type="ECO:0000313" key="2">
    <source>
        <dbReference type="Proteomes" id="UP000465785"/>
    </source>
</evidence>
<evidence type="ECO:0000313" key="1">
    <source>
        <dbReference type="EMBL" id="BBY94055.1"/>
    </source>
</evidence>
<keyword evidence="2" id="KW-1185">Reference proteome</keyword>
<organism evidence="1 2">
    <name type="scientific">Mycobacterium gallinarum</name>
    <dbReference type="NCBI Taxonomy" id="39689"/>
    <lineage>
        <taxon>Bacteria</taxon>
        <taxon>Bacillati</taxon>
        <taxon>Actinomycetota</taxon>
        <taxon>Actinomycetes</taxon>
        <taxon>Mycobacteriales</taxon>
        <taxon>Mycobacteriaceae</taxon>
        <taxon>Mycobacterium</taxon>
    </lineage>
</organism>
<dbReference type="KEGG" id="mgau:MGALJ_37240"/>
<dbReference type="EMBL" id="AP022601">
    <property type="protein sequence ID" value="BBY94055.1"/>
    <property type="molecule type" value="Genomic_DNA"/>
</dbReference>
<dbReference type="AlphaFoldDB" id="A0A9W4BAE2"/>
<reference evidence="1 2" key="1">
    <citation type="journal article" date="2019" name="Emerg. Microbes Infect.">
        <title>Comprehensive subspecies identification of 175 nontuberculous mycobacteria species based on 7547 genomic profiles.</title>
        <authorList>
            <person name="Matsumoto Y."/>
            <person name="Kinjo T."/>
            <person name="Motooka D."/>
            <person name="Nabeya D."/>
            <person name="Jung N."/>
            <person name="Uechi K."/>
            <person name="Horii T."/>
            <person name="Iida T."/>
            <person name="Fujita J."/>
            <person name="Nakamura S."/>
        </authorList>
    </citation>
    <scope>NUCLEOTIDE SEQUENCE [LARGE SCALE GENOMIC DNA]</scope>
    <source>
        <strain evidence="1 2">JCM 6399</strain>
    </source>
</reference>
<protein>
    <submittedName>
        <fullName evidence="1">Uncharacterized protein</fullName>
    </submittedName>
</protein>
<proteinExistence type="predicted"/>
<accession>A0A9W4BAE2</accession>
<dbReference type="Proteomes" id="UP000465785">
    <property type="component" value="Chromosome"/>
</dbReference>
<sequence length="188" mass="19129">MQVIPFIVGAGPPDLFVGTPLASVAGYPGVGSASAAGAAAIRTAQIPPTINADDHISAGYADFVIVRSKGTEMNRFSRFATALAACAAVASGMGAATATAQGGYTWCPGQPLPMHGLGWDMNVCHTFVTVPMGKGNVPMFDVDGNAMASYLWMDSPPPPMGPPPPPAPRPAHCPPWNVIVGPSECGGL</sequence>